<dbReference type="PANTHER" id="PTHR47706">
    <property type="entry name" value="NMRA-LIKE FAMILY PROTEIN"/>
    <property type="match status" value="1"/>
</dbReference>
<reference evidence="5" key="1">
    <citation type="journal article" date="2015" name="Genome Announc.">
        <title>Draft genome sequence of Talaromyces cellulolyticus strain Y-94, a source of lignocellulosic biomass-degrading enzymes.</title>
        <authorList>
            <person name="Fujii T."/>
            <person name="Koike H."/>
            <person name="Sawayama S."/>
            <person name="Yano S."/>
            <person name="Inoue H."/>
        </authorList>
    </citation>
    <scope>NUCLEOTIDE SEQUENCE [LARGE SCALE GENOMIC DNA]</scope>
    <source>
        <strain evidence="5">Y-94</strain>
    </source>
</reference>
<keyword evidence="5" id="KW-1185">Reference proteome</keyword>
<dbReference type="EMBL" id="DF933811">
    <property type="protein sequence ID" value="GAM35102.1"/>
    <property type="molecule type" value="Genomic_DNA"/>
</dbReference>
<dbReference type="InterPro" id="IPR036291">
    <property type="entry name" value="NAD(P)-bd_dom_sf"/>
</dbReference>
<dbReference type="GO" id="GO:0016491">
    <property type="term" value="F:oxidoreductase activity"/>
    <property type="evidence" value="ECO:0007669"/>
    <property type="project" value="UniProtKB-KW"/>
</dbReference>
<dbReference type="Proteomes" id="UP000053095">
    <property type="component" value="Unassembled WGS sequence"/>
</dbReference>
<dbReference type="AlphaFoldDB" id="A0A6V8H1B6"/>
<evidence type="ECO:0000313" key="5">
    <source>
        <dbReference type="Proteomes" id="UP000053095"/>
    </source>
</evidence>
<comment type="caution">
    <text evidence="4">The sequence shown here is derived from an EMBL/GenBank/DDBJ whole genome shotgun (WGS) entry which is preliminary data.</text>
</comment>
<dbReference type="InterPro" id="IPR051609">
    <property type="entry name" value="NmrA/Isoflavone_reductase-like"/>
</dbReference>
<proteinExistence type="predicted"/>
<dbReference type="Gene3D" id="3.40.50.720">
    <property type="entry name" value="NAD(P)-binding Rossmann-like Domain"/>
    <property type="match status" value="1"/>
</dbReference>
<evidence type="ECO:0000259" key="3">
    <source>
        <dbReference type="Pfam" id="PF05368"/>
    </source>
</evidence>
<dbReference type="PANTHER" id="PTHR47706:SF7">
    <property type="entry name" value="CIPA-LIKE, PUTATIVE (AFU_ORTHOLOGUE AFUA_1G01630)-RELATED"/>
    <property type="match status" value="1"/>
</dbReference>
<dbReference type="Pfam" id="PF05368">
    <property type="entry name" value="NmrA"/>
    <property type="match status" value="1"/>
</dbReference>
<sequence>MAQRYSKDQPQGFRNRIKNVAIIGAGGRMGAHIAEALLKTGNHVVKVISRPNSTSKLPSGAQVERIEYGGNDDTEIVRALQGQQALIITMSVTAPRDTIIKLIRAAAKAGVSYILPNWYGHDPANEKLCQDTYLADAKTRICTEVESFGVSSYILLACGFWYEFSLGGGPDRYGFDFKNRSLVVFDGGNTAINTSTWPQCGRAIASLMSLKELPDDENDHSVTLSQFRNSPVYISSFRLNQWEMFDSVKRITGTDDADWTITHESTEERYTISKASILQGDSHAFVKFLYSRTFYPNGGGDFESTRGLHNDILGLPMEEIDQATSIAIAMAEKEEVVDGDVHRRVIHVLQD</sequence>
<dbReference type="SUPFAM" id="SSF51735">
    <property type="entry name" value="NAD(P)-binding Rossmann-fold domains"/>
    <property type="match status" value="1"/>
</dbReference>
<gene>
    <name evidence="4" type="ORF">TCE0_015r03143</name>
</gene>
<evidence type="ECO:0000313" key="4">
    <source>
        <dbReference type="EMBL" id="GAM35102.1"/>
    </source>
</evidence>
<feature type="domain" description="NmrA-like" evidence="3">
    <location>
        <begin position="18"/>
        <end position="155"/>
    </location>
</feature>
<keyword evidence="1" id="KW-0521">NADP</keyword>
<evidence type="ECO:0000256" key="1">
    <source>
        <dbReference type="ARBA" id="ARBA00022857"/>
    </source>
</evidence>
<name>A0A6V8H1B6_TALPI</name>
<organism evidence="4 5">
    <name type="scientific">Talaromyces pinophilus</name>
    <name type="common">Penicillium pinophilum</name>
    <dbReference type="NCBI Taxonomy" id="128442"/>
    <lineage>
        <taxon>Eukaryota</taxon>
        <taxon>Fungi</taxon>
        <taxon>Dikarya</taxon>
        <taxon>Ascomycota</taxon>
        <taxon>Pezizomycotina</taxon>
        <taxon>Eurotiomycetes</taxon>
        <taxon>Eurotiomycetidae</taxon>
        <taxon>Eurotiales</taxon>
        <taxon>Trichocomaceae</taxon>
        <taxon>Talaromyces</taxon>
        <taxon>Talaromyces sect. Talaromyces</taxon>
    </lineage>
</organism>
<evidence type="ECO:0000256" key="2">
    <source>
        <dbReference type="ARBA" id="ARBA00023002"/>
    </source>
</evidence>
<accession>A0A6V8H1B6</accession>
<protein>
    <recommendedName>
        <fullName evidence="3">NmrA-like domain-containing protein</fullName>
    </recommendedName>
</protein>
<dbReference type="InterPro" id="IPR008030">
    <property type="entry name" value="NmrA-like"/>
</dbReference>
<keyword evidence="2" id="KW-0560">Oxidoreductase</keyword>